<reference evidence="3 4" key="1">
    <citation type="submission" date="2019-01" db="EMBL/GenBank/DDBJ databases">
        <title>Nuclear Genome Assembly of the Microalgal Biofuel strain Nannochloropsis salina CCMP1776.</title>
        <authorList>
            <person name="Hovde B."/>
        </authorList>
    </citation>
    <scope>NUCLEOTIDE SEQUENCE [LARGE SCALE GENOMIC DNA]</scope>
    <source>
        <strain evidence="3 4">CCMP1776</strain>
    </source>
</reference>
<feature type="region of interest" description="Disordered" evidence="2">
    <location>
        <begin position="1"/>
        <end position="30"/>
    </location>
</feature>
<evidence type="ECO:0000313" key="3">
    <source>
        <dbReference type="EMBL" id="TFJ87380.1"/>
    </source>
</evidence>
<dbReference type="InterPro" id="IPR031793">
    <property type="entry name" value="KICSTOR_ITFG2"/>
</dbReference>
<feature type="compositionally biased region" description="Basic and acidic residues" evidence="2">
    <location>
        <begin position="1"/>
        <end position="12"/>
    </location>
</feature>
<evidence type="ECO:0000313" key="4">
    <source>
        <dbReference type="Proteomes" id="UP000355283"/>
    </source>
</evidence>
<name>A0A4D9D7K3_9STRA</name>
<feature type="region of interest" description="Disordered" evidence="2">
    <location>
        <begin position="118"/>
        <end position="147"/>
    </location>
</feature>
<dbReference type="EMBL" id="SDOX01000006">
    <property type="protein sequence ID" value="TFJ87380.1"/>
    <property type="molecule type" value="Genomic_DNA"/>
</dbReference>
<comment type="caution">
    <text evidence="3">The sequence shown here is derived from an EMBL/GenBank/DDBJ whole genome shotgun (WGS) entry which is preliminary data.</text>
</comment>
<dbReference type="GO" id="GO:0032006">
    <property type="term" value="P:regulation of TOR signaling"/>
    <property type="evidence" value="ECO:0007669"/>
    <property type="project" value="TreeGrafter"/>
</dbReference>
<dbReference type="OrthoDB" id="9996127at2759"/>
<evidence type="ECO:0000256" key="1">
    <source>
        <dbReference type="SAM" id="Coils"/>
    </source>
</evidence>
<dbReference type="Pfam" id="PF15907">
    <property type="entry name" value="Itfg2"/>
    <property type="match status" value="1"/>
</dbReference>
<accession>A0A4D9D7K3</accession>
<feature type="compositionally biased region" description="Polar residues" evidence="2">
    <location>
        <begin position="17"/>
        <end position="30"/>
    </location>
</feature>
<keyword evidence="1" id="KW-0175">Coiled coil</keyword>
<dbReference type="PANTHER" id="PTHR16317">
    <property type="entry name" value="INTEGRIN ALPHA REPEAT DOMAIN-CONTAINING"/>
    <property type="match status" value="1"/>
</dbReference>
<proteinExistence type="predicted"/>
<dbReference type="Proteomes" id="UP000355283">
    <property type="component" value="Unassembled WGS sequence"/>
</dbReference>
<dbReference type="SUPFAM" id="SSF69318">
    <property type="entry name" value="Integrin alpha N-terminal domain"/>
    <property type="match status" value="1"/>
</dbReference>
<gene>
    <name evidence="3" type="ORF">NSK_001712</name>
</gene>
<dbReference type="AlphaFoldDB" id="A0A4D9D7K3"/>
<feature type="compositionally biased region" description="Basic and acidic residues" evidence="2">
    <location>
        <begin position="127"/>
        <end position="138"/>
    </location>
</feature>
<keyword evidence="4" id="KW-1185">Reference proteome</keyword>
<feature type="coiled-coil region" evidence="1">
    <location>
        <begin position="516"/>
        <end position="543"/>
    </location>
</feature>
<protein>
    <submittedName>
        <fullName evidence="3">Uncharacterized protein</fullName>
    </submittedName>
</protein>
<dbReference type="PANTHER" id="PTHR16317:SF1">
    <property type="entry name" value="KICSTOR COMPLEX PROTEIN ITFG2"/>
    <property type="match status" value="1"/>
</dbReference>
<organism evidence="3 4">
    <name type="scientific">Nannochloropsis salina CCMP1776</name>
    <dbReference type="NCBI Taxonomy" id="1027361"/>
    <lineage>
        <taxon>Eukaryota</taxon>
        <taxon>Sar</taxon>
        <taxon>Stramenopiles</taxon>
        <taxon>Ochrophyta</taxon>
        <taxon>Eustigmatophyceae</taxon>
        <taxon>Eustigmatales</taxon>
        <taxon>Monodopsidaceae</taxon>
        <taxon>Microchloropsis</taxon>
        <taxon>Microchloropsis salina</taxon>
    </lineage>
</organism>
<dbReference type="InterPro" id="IPR028994">
    <property type="entry name" value="Integrin_alpha_N"/>
</dbReference>
<evidence type="ECO:0000256" key="2">
    <source>
        <dbReference type="SAM" id="MobiDB-lite"/>
    </source>
</evidence>
<feature type="region of interest" description="Disordered" evidence="2">
    <location>
        <begin position="564"/>
        <end position="591"/>
    </location>
</feature>
<sequence>MEECAHDTEMLNKAEASGTSPSPSSLATGFLPGSTNLQVDEIYLLTRKELYFGPNHAHTAMALADLDGDGQQEFMVGSLDGTLAIYKGLAGRVPWAVATGLGMLRVFSCGQLLPDPDIETQSPLSKHCSEKVSGEKGGKAQATAGTRPARPGQLVALTVEGDVHLFDFKNDPSLLTLTSPTKTSHAEKYGGRSSPPQHTDVPVFSAWDTPSLRLQPSHSFTVAPNVTAALILDVDGDGCQELVLGYTDGKLQVLCWRSAWRLTEDAGPEDSRPCSERVPGGAPVQMFEKGVATASASIVSLSSLGPDDSSGRSECIVVALEAGTIEVLRCSSGAAGDREPLLTSLVELQIGGGLPLPRFGWSGPLTCCALPKDVDSLALGLAFAVAGLDGRMGVAVVGKEGGGAGEESEVADEGGLGTWKTVWSVQTRHPLYTVAPLFLGTGDEGWGFAACAWSGLTYWVPTKAAFAGQAGAEKVRVFDPSKMLMPPVRGFLAGAFGPDNEPCLFYSCADGHIVVFHELEKQLRRLQKGTEEYEEEVAKAARELRAPETQELVDAWMKVHLTQAGETAGGVDEGETPQAEVLEPEEGKGGP</sequence>